<name>A0A2T0VVS2_9RHOB</name>
<dbReference type="Proteomes" id="UP000238007">
    <property type="component" value="Unassembled WGS sequence"/>
</dbReference>
<reference evidence="1 2" key="1">
    <citation type="submission" date="2018-03" db="EMBL/GenBank/DDBJ databases">
        <title>Genomic Encyclopedia of Archaeal and Bacterial Type Strains, Phase II (KMG-II): from individual species to whole genera.</title>
        <authorList>
            <person name="Goeker M."/>
        </authorList>
    </citation>
    <scope>NUCLEOTIDE SEQUENCE [LARGE SCALE GENOMIC DNA]</scope>
    <source>
        <strain evidence="1 2">DSM 101533</strain>
    </source>
</reference>
<dbReference type="RefSeq" id="WP_106358878.1">
    <property type="nucleotide sequence ID" value="NZ_PVTP01000012.1"/>
</dbReference>
<evidence type="ECO:0000313" key="2">
    <source>
        <dbReference type="Proteomes" id="UP000238007"/>
    </source>
</evidence>
<comment type="caution">
    <text evidence="1">The sequence shown here is derived from an EMBL/GenBank/DDBJ whole genome shotgun (WGS) entry which is preliminary data.</text>
</comment>
<accession>A0A2T0VVS2</accession>
<gene>
    <name evidence="1" type="ORF">CLV80_112120</name>
</gene>
<organism evidence="1 2">
    <name type="scientific">Yoonia maritima</name>
    <dbReference type="NCBI Taxonomy" id="1435347"/>
    <lineage>
        <taxon>Bacteria</taxon>
        <taxon>Pseudomonadati</taxon>
        <taxon>Pseudomonadota</taxon>
        <taxon>Alphaproteobacteria</taxon>
        <taxon>Rhodobacterales</taxon>
        <taxon>Paracoccaceae</taxon>
        <taxon>Yoonia</taxon>
    </lineage>
</organism>
<proteinExistence type="predicted"/>
<dbReference type="EMBL" id="PVTP01000012">
    <property type="protein sequence ID" value="PRY75533.1"/>
    <property type="molecule type" value="Genomic_DNA"/>
</dbReference>
<evidence type="ECO:0000313" key="1">
    <source>
        <dbReference type="EMBL" id="PRY75533.1"/>
    </source>
</evidence>
<dbReference type="AlphaFoldDB" id="A0A2T0VVS2"/>
<sequence length="279" mass="30168">MIAPPHAPQAYLTDERALLSSLMQDVQHNIHFNSIAAVLRAYGVQVPPHLGGNCVYHTLRLRALVQQHLPQADCQILAAHDGLHRALCVHLKGVGYILETAAMMPTKAQAIPSQGTTVSGIAFPIAGRNPVAQALFHQDASGQIILTSAWTGPKGRSQRAHSFNLKDTDRDAAHLLSCKDYVRAVARADKALIFRCFVQGFGFLVYFRKLGEAHSRFLTSARATSEKVSDIGENNAALTAFLQTTGLSLAALEASINAAQDCLNLPELCGCGRHSNHDF</sequence>
<keyword evidence="2" id="KW-1185">Reference proteome</keyword>
<protein>
    <submittedName>
        <fullName evidence="1">Uncharacterized protein</fullName>
    </submittedName>
</protein>